<organism evidence="9 10">
    <name type="scientific">Parafrankia irregularis</name>
    <dbReference type="NCBI Taxonomy" id="795642"/>
    <lineage>
        <taxon>Bacteria</taxon>
        <taxon>Bacillati</taxon>
        <taxon>Actinomycetota</taxon>
        <taxon>Actinomycetes</taxon>
        <taxon>Frankiales</taxon>
        <taxon>Frankiaceae</taxon>
        <taxon>Parafrankia</taxon>
    </lineage>
</organism>
<keyword evidence="7" id="KW-0812">Transmembrane</keyword>
<keyword evidence="2 5" id="KW-0547">Nucleotide-binding</keyword>
<gene>
    <name evidence="9" type="ORF">Ga0074812_106158</name>
</gene>
<name>A0A0S4QLC4_9ACTN</name>
<evidence type="ECO:0000256" key="7">
    <source>
        <dbReference type="SAM" id="Phobius"/>
    </source>
</evidence>
<keyword evidence="7" id="KW-0472">Membrane</keyword>
<dbReference type="SUPFAM" id="SSF56112">
    <property type="entry name" value="Protein kinase-like (PK-like)"/>
    <property type="match status" value="1"/>
</dbReference>
<keyword evidence="7" id="KW-1133">Transmembrane helix</keyword>
<keyword evidence="9" id="KW-0723">Serine/threonine-protein kinase</keyword>
<keyword evidence="10" id="KW-1185">Reference proteome</keyword>
<keyword evidence="1" id="KW-0808">Transferase</keyword>
<dbReference type="PROSITE" id="PS50011">
    <property type="entry name" value="PROTEIN_KINASE_DOM"/>
    <property type="match status" value="1"/>
</dbReference>
<feature type="binding site" evidence="5">
    <location>
        <position position="43"/>
    </location>
    <ligand>
        <name>ATP</name>
        <dbReference type="ChEBI" id="CHEBI:30616"/>
    </ligand>
</feature>
<dbReference type="PANTHER" id="PTHR43289:SF34">
    <property type="entry name" value="SERINE_THREONINE-PROTEIN KINASE YBDM-RELATED"/>
    <property type="match status" value="1"/>
</dbReference>
<dbReference type="CDD" id="cd14014">
    <property type="entry name" value="STKc_PknB_like"/>
    <property type="match status" value="1"/>
</dbReference>
<dbReference type="InterPro" id="IPR011009">
    <property type="entry name" value="Kinase-like_dom_sf"/>
</dbReference>
<dbReference type="Gene3D" id="1.10.510.10">
    <property type="entry name" value="Transferase(Phosphotransferase) domain 1"/>
    <property type="match status" value="1"/>
</dbReference>
<evidence type="ECO:0000313" key="10">
    <source>
        <dbReference type="Proteomes" id="UP000198802"/>
    </source>
</evidence>
<evidence type="ECO:0000256" key="4">
    <source>
        <dbReference type="ARBA" id="ARBA00022840"/>
    </source>
</evidence>
<evidence type="ECO:0000256" key="2">
    <source>
        <dbReference type="ARBA" id="ARBA00022741"/>
    </source>
</evidence>
<feature type="region of interest" description="Disordered" evidence="6">
    <location>
        <begin position="395"/>
        <end position="441"/>
    </location>
</feature>
<dbReference type="SMART" id="SM00220">
    <property type="entry name" value="S_TKc"/>
    <property type="match status" value="1"/>
</dbReference>
<dbReference type="AlphaFoldDB" id="A0A0S4QLC4"/>
<feature type="region of interest" description="Disordered" evidence="6">
    <location>
        <begin position="298"/>
        <end position="333"/>
    </location>
</feature>
<evidence type="ECO:0000256" key="1">
    <source>
        <dbReference type="ARBA" id="ARBA00022679"/>
    </source>
</evidence>
<feature type="transmembrane region" description="Helical" evidence="7">
    <location>
        <begin position="362"/>
        <end position="384"/>
    </location>
</feature>
<keyword evidence="3 9" id="KW-0418">Kinase</keyword>
<feature type="domain" description="Protein kinase" evidence="8">
    <location>
        <begin position="15"/>
        <end position="264"/>
    </location>
</feature>
<reference evidence="10" key="1">
    <citation type="submission" date="2015-11" db="EMBL/GenBank/DDBJ databases">
        <authorList>
            <person name="Varghese N."/>
        </authorList>
    </citation>
    <scope>NUCLEOTIDE SEQUENCE [LARGE SCALE GENOMIC DNA]</scope>
    <source>
        <strain evidence="10">DSM 45899</strain>
    </source>
</reference>
<dbReference type="GO" id="GO:0004674">
    <property type="term" value="F:protein serine/threonine kinase activity"/>
    <property type="evidence" value="ECO:0007669"/>
    <property type="project" value="UniProtKB-KW"/>
</dbReference>
<proteinExistence type="predicted"/>
<evidence type="ECO:0000256" key="5">
    <source>
        <dbReference type="PROSITE-ProRule" id="PRU10141"/>
    </source>
</evidence>
<dbReference type="EMBL" id="FAOZ01000006">
    <property type="protein sequence ID" value="CUU55903.1"/>
    <property type="molecule type" value="Genomic_DNA"/>
</dbReference>
<dbReference type="RefSeq" id="WP_091275105.1">
    <property type="nucleotide sequence ID" value="NZ_FAOZ01000006.1"/>
</dbReference>
<dbReference type="PROSITE" id="PS00107">
    <property type="entry name" value="PROTEIN_KINASE_ATP"/>
    <property type="match status" value="1"/>
</dbReference>
<evidence type="ECO:0000313" key="9">
    <source>
        <dbReference type="EMBL" id="CUU55903.1"/>
    </source>
</evidence>
<dbReference type="InterPro" id="IPR000719">
    <property type="entry name" value="Prot_kinase_dom"/>
</dbReference>
<dbReference type="InterPro" id="IPR008271">
    <property type="entry name" value="Ser/Thr_kinase_AS"/>
</dbReference>
<sequence>MKPLGPDDPRTAGAYRLVGVLGAGGMGRVYLGRSPGGRNVAIKVIRPEFADHPEFRARFRREVEAARRVGGRWTAQVIDADADAERPYLVTVYVPGPSLLDAVHRHGPLPAPTVTALGVGLSEALISIHAAGVVHRDLKPSNVLLTVDGPTVIDFGIARAVDSTILTQSGSMIGSPAFISPEQITGGDIGPASDVFALGAVLVFAATGSGPFAGTGTPAVLYGILNGEPRLDGVPAELRAAVEACLHKTPALRPRPAEIRRALLPDDRAGGALWARWLPPELVTGLIRQAVDVLDLEGSGGRPEVVRSDETVSHDAPSRSAVTHAPSHGTVTHTPAYSTAAAEIPGLTPPPEQAGRDGQRRLLAVIASVATMCLVIIVTAVVLIGSRDSGDDAKIADQAGTGSPAPLSASAGPGGRGTASDGSDPAASPVRPGPLPAGYAGTWEGQVTSHLGVTQQVVITLRAGSAGEVVGRSEFTLDGLGGLVSVGSESVKCVGDLELVGLSDGAAVPGIVLRDVPGSDRNPTLLGLQVCTSGGTSRLALTGDDELAFQSDEDDAGRPAGTLSRRG</sequence>
<dbReference type="PROSITE" id="PS00108">
    <property type="entry name" value="PROTEIN_KINASE_ST"/>
    <property type="match status" value="1"/>
</dbReference>
<evidence type="ECO:0000259" key="8">
    <source>
        <dbReference type="PROSITE" id="PS50011"/>
    </source>
</evidence>
<protein>
    <submittedName>
        <fullName evidence="9">Serine/threonine protein kinase</fullName>
    </submittedName>
</protein>
<keyword evidence="4 5" id="KW-0067">ATP-binding</keyword>
<dbReference type="Pfam" id="PF00069">
    <property type="entry name" value="Pkinase"/>
    <property type="match status" value="1"/>
</dbReference>
<evidence type="ECO:0000256" key="6">
    <source>
        <dbReference type="SAM" id="MobiDB-lite"/>
    </source>
</evidence>
<dbReference type="GO" id="GO:0005524">
    <property type="term" value="F:ATP binding"/>
    <property type="evidence" value="ECO:0007669"/>
    <property type="project" value="UniProtKB-UniRule"/>
</dbReference>
<dbReference type="Gene3D" id="3.30.200.20">
    <property type="entry name" value="Phosphorylase Kinase, domain 1"/>
    <property type="match status" value="1"/>
</dbReference>
<feature type="compositionally biased region" description="Basic and acidic residues" evidence="6">
    <location>
        <begin position="304"/>
        <end position="317"/>
    </location>
</feature>
<dbReference type="InterPro" id="IPR017441">
    <property type="entry name" value="Protein_kinase_ATP_BS"/>
</dbReference>
<dbReference type="Proteomes" id="UP000198802">
    <property type="component" value="Unassembled WGS sequence"/>
</dbReference>
<accession>A0A0S4QLC4</accession>
<evidence type="ECO:0000256" key="3">
    <source>
        <dbReference type="ARBA" id="ARBA00022777"/>
    </source>
</evidence>
<dbReference type="PANTHER" id="PTHR43289">
    <property type="entry name" value="MITOGEN-ACTIVATED PROTEIN KINASE KINASE KINASE 20-RELATED"/>
    <property type="match status" value="1"/>
</dbReference>